<name>A0A6A5BTM9_NAEFO</name>
<dbReference type="GeneID" id="68111189"/>
<keyword evidence="3" id="KW-1185">Reference proteome</keyword>
<dbReference type="RefSeq" id="XP_044562031.1">
    <property type="nucleotide sequence ID" value="XM_044707334.1"/>
</dbReference>
<reference evidence="2 3" key="1">
    <citation type="journal article" date="2019" name="Sci. Rep.">
        <title>Nanopore sequencing improves the draft genome of the human pathogenic amoeba Naegleria fowleri.</title>
        <authorList>
            <person name="Liechti N."/>
            <person name="Schurch N."/>
            <person name="Bruggmann R."/>
            <person name="Wittwer M."/>
        </authorList>
    </citation>
    <scope>NUCLEOTIDE SEQUENCE [LARGE SCALE GENOMIC DNA]</scope>
    <source>
        <strain evidence="2 3">ATCC 30894</strain>
    </source>
</reference>
<feature type="compositionally biased region" description="Low complexity" evidence="1">
    <location>
        <begin position="267"/>
        <end position="279"/>
    </location>
</feature>
<sequence>MITTSSSLLHSSSTTPAITSTSQSIHIIQSNNNNNNNYNNNSSSNNSSGHNSSSRPNKRRRKRGISNTKLLEQTQTFSGKGAPTIQERHHKQPSIIRGKQPAAISSSLLASPPSSSIKSSTVSRVVPSTNINQTSTVATSGKTSSCINSILESNNKRHLQQYSSSTAVPPRLQIARDQTDALAQQSLSIHSNKKNNRTLMPDKKRGSLVLTCSSGGEEDDTTPNYGCTASINKEMHIHTIMDMKAVNSDSGVLERRDNSGNTLMPQPSSTTSPISETSSSEEVVITFNSVCNLNTTTAPLNVCTSTTQDTTRSRSNSKTIALSIKIEDTGSNNSNMASFNHSSSTTNAEPSIVVTPPMTEMSTTTVHKSSTGILSRLLAVKKRAVLINSTESPTQEPPTRSRWKKHARSQSMSRSSNVALSCESTNVSTCGNSSSYVSSFSSSKSFGNSLSREHFSSSRSCSEFDSHSPTNSHYQCDQSPQHHTNYHDFPSSSQQSKKSISVRGKSPKQKMTEVQASCHLTSPHHDAMFSSNRGTTLVEGDDGLDGGVIPSTTTTTTSPRSTTTSSTTHTARNYKNVFLNMVDDHISSFLKKNSFRNNNRSSIMNDMNISQTSSRKLTLADCPPEILLYIASFVLSTINCCDYPTEKSSSPVGIIVGSAFNFSTSSLSPSGFMFESSSNISSRSGRHSSTLKRFEYYPKYTMFPKELTRDYFSMMLSCKTFYCALNYDPEIKNDMKNGLVEGFWEYILFWHYVYPNFASIDKMDDFMTDLRLRKPPELSYKRIYQYVNTQVQQIKVQIPKKKNSFDPTNYFYLLVAGVNSLVIQTIRALFYESKSDFECKSIRFDGEEFKVRIESCSFMDYSLAPNSAEYKFRGTDGILFVCYMSSRKSLDAMIKYIEKCIDFRKKDDARTTMDPPAAIIMGNITNNTTIQELTLADLLEVKNTYSYFIRDVVIVNTDTLDNIQSSFEKVATMMYKTKMKSYVNTIPIIEETLRKDEETLTTDIRRGKRRDSHQRCSVM</sequence>
<feature type="region of interest" description="Disordered" evidence="1">
    <location>
        <begin position="388"/>
        <end position="418"/>
    </location>
</feature>
<dbReference type="EMBL" id="VFQX01000035">
    <property type="protein sequence ID" value="KAF0977318.1"/>
    <property type="molecule type" value="Genomic_DNA"/>
</dbReference>
<feature type="compositionally biased region" description="Low complexity" evidence="1">
    <location>
        <begin position="1"/>
        <end position="55"/>
    </location>
</feature>
<dbReference type="VEuPathDB" id="AmoebaDB:NF0046730"/>
<comment type="caution">
    <text evidence="2">The sequence shown here is derived from an EMBL/GenBank/DDBJ whole genome shotgun (WGS) entry which is preliminary data.</text>
</comment>
<proteinExistence type="predicted"/>
<feature type="region of interest" description="Disordered" evidence="1">
    <location>
        <begin position="252"/>
        <end position="279"/>
    </location>
</feature>
<organism evidence="2 3">
    <name type="scientific">Naegleria fowleri</name>
    <name type="common">Brain eating amoeba</name>
    <dbReference type="NCBI Taxonomy" id="5763"/>
    <lineage>
        <taxon>Eukaryota</taxon>
        <taxon>Discoba</taxon>
        <taxon>Heterolobosea</taxon>
        <taxon>Tetramitia</taxon>
        <taxon>Eutetramitia</taxon>
        <taxon>Vahlkampfiidae</taxon>
        <taxon>Naegleria</taxon>
    </lineage>
</organism>
<accession>A0A6A5BTM9</accession>
<feature type="compositionally biased region" description="Polar residues" evidence="1">
    <location>
        <begin position="388"/>
        <end position="398"/>
    </location>
</feature>
<feature type="region of interest" description="Disordered" evidence="1">
    <location>
        <begin position="459"/>
        <end position="568"/>
    </location>
</feature>
<dbReference type="Proteomes" id="UP000444721">
    <property type="component" value="Unassembled WGS sequence"/>
</dbReference>
<evidence type="ECO:0000313" key="2">
    <source>
        <dbReference type="EMBL" id="KAF0977318.1"/>
    </source>
</evidence>
<dbReference type="OrthoDB" id="10459574at2759"/>
<evidence type="ECO:0000313" key="3">
    <source>
        <dbReference type="Proteomes" id="UP000444721"/>
    </source>
</evidence>
<feature type="compositionally biased region" description="Polar residues" evidence="1">
    <location>
        <begin position="65"/>
        <end position="78"/>
    </location>
</feature>
<feature type="compositionally biased region" description="Low complexity" evidence="1">
    <location>
        <begin position="547"/>
        <end position="568"/>
    </location>
</feature>
<dbReference type="AlphaFoldDB" id="A0A6A5BTM9"/>
<feature type="compositionally biased region" description="Low complexity" evidence="1">
    <location>
        <begin position="491"/>
        <end position="501"/>
    </location>
</feature>
<evidence type="ECO:0000256" key="1">
    <source>
        <dbReference type="SAM" id="MobiDB-lite"/>
    </source>
</evidence>
<feature type="compositionally biased region" description="Polar residues" evidence="1">
    <location>
        <begin position="469"/>
        <end position="483"/>
    </location>
</feature>
<dbReference type="VEuPathDB" id="AmoebaDB:NfTy_062950"/>
<feature type="region of interest" description="Disordered" evidence="1">
    <location>
        <begin position="1"/>
        <end position="97"/>
    </location>
</feature>
<gene>
    <name evidence="2" type="ORF">FDP41_003971</name>
</gene>
<dbReference type="VEuPathDB" id="AmoebaDB:FDP41_003971"/>
<protein>
    <submittedName>
        <fullName evidence="2">Uncharacterized protein</fullName>
    </submittedName>
</protein>
<feature type="compositionally biased region" description="Polar residues" evidence="1">
    <location>
        <begin position="409"/>
        <end position="418"/>
    </location>
</feature>